<dbReference type="SUPFAM" id="SSF55681">
    <property type="entry name" value="Class II aaRS and biotin synthetases"/>
    <property type="match status" value="1"/>
</dbReference>
<dbReference type="SUPFAM" id="SSF46955">
    <property type="entry name" value="Putative DNA-binding domain"/>
    <property type="match status" value="1"/>
</dbReference>
<organism evidence="20 21">
    <name type="scientific">Maledivibacter halophilus</name>
    <dbReference type="NCBI Taxonomy" id="36842"/>
    <lineage>
        <taxon>Bacteria</taxon>
        <taxon>Bacillati</taxon>
        <taxon>Bacillota</taxon>
        <taxon>Clostridia</taxon>
        <taxon>Peptostreptococcales</taxon>
        <taxon>Caminicellaceae</taxon>
        <taxon>Maledivibacter</taxon>
    </lineage>
</organism>
<dbReference type="CDD" id="cd02796">
    <property type="entry name" value="tRNA_bind_bactPheRS"/>
    <property type="match status" value="1"/>
</dbReference>
<dbReference type="InterPro" id="IPR004532">
    <property type="entry name" value="Phe-tRNA-ligase_IIc_bsu_bact"/>
</dbReference>
<evidence type="ECO:0000259" key="18">
    <source>
        <dbReference type="PROSITE" id="PS51447"/>
    </source>
</evidence>
<evidence type="ECO:0000313" key="21">
    <source>
        <dbReference type="Proteomes" id="UP000190285"/>
    </source>
</evidence>
<keyword evidence="4 15" id="KW-0963">Cytoplasm</keyword>
<dbReference type="Pfam" id="PF03147">
    <property type="entry name" value="FDX-ACB"/>
    <property type="match status" value="1"/>
</dbReference>
<evidence type="ECO:0000256" key="7">
    <source>
        <dbReference type="ARBA" id="ARBA00022723"/>
    </source>
</evidence>
<gene>
    <name evidence="15" type="primary">pheT</name>
    <name evidence="20" type="ORF">SAMN02194393_00834</name>
</gene>
<dbReference type="EC" id="6.1.1.20" evidence="15"/>
<dbReference type="Gene3D" id="3.50.40.10">
    <property type="entry name" value="Phenylalanyl-trna Synthetase, Chain B, domain 3"/>
    <property type="match status" value="1"/>
</dbReference>
<name>A0A1T5IWV5_9FIRM</name>
<dbReference type="Pfam" id="PF17759">
    <property type="entry name" value="tRNA_synthFbeta"/>
    <property type="match status" value="1"/>
</dbReference>
<dbReference type="SMART" id="SM00873">
    <property type="entry name" value="B3_4"/>
    <property type="match status" value="1"/>
</dbReference>
<dbReference type="PROSITE" id="PS51447">
    <property type="entry name" value="FDX_ACB"/>
    <property type="match status" value="1"/>
</dbReference>
<dbReference type="HAMAP" id="MF_00283">
    <property type="entry name" value="Phe_tRNA_synth_beta1"/>
    <property type="match status" value="1"/>
</dbReference>
<feature type="binding site" evidence="15">
    <location>
        <position position="467"/>
    </location>
    <ligand>
        <name>Mg(2+)</name>
        <dbReference type="ChEBI" id="CHEBI:18420"/>
        <note>shared with alpha subunit</note>
    </ligand>
</feature>
<comment type="subunit">
    <text evidence="3 15">Tetramer of two alpha and two beta subunits.</text>
</comment>
<keyword evidence="7 15" id="KW-0479">Metal-binding</keyword>
<dbReference type="FunFam" id="3.30.70.380:FF:000001">
    <property type="entry name" value="Phenylalanine--tRNA ligase beta subunit"/>
    <property type="match status" value="1"/>
</dbReference>
<dbReference type="AlphaFoldDB" id="A0A1T5IWV5"/>
<evidence type="ECO:0000256" key="14">
    <source>
        <dbReference type="ARBA" id="ARBA00049255"/>
    </source>
</evidence>
<keyword evidence="13 15" id="KW-0030">Aminoacyl-tRNA synthetase</keyword>
<dbReference type="InterPro" id="IPR045060">
    <property type="entry name" value="Phe-tRNA-ligase_IIc_bsu"/>
</dbReference>
<feature type="binding site" evidence="15">
    <location>
        <position position="471"/>
    </location>
    <ligand>
        <name>Mg(2+)</name>
        <dbReference type="ChEBI" id="CHEBI:18420"/>
        <note>shared with alpha subunit</note>
    </ligand>
</feature>
<evidence type="ECO:0000256" key="6">
    <source>
        <dbReference type="ARBA" id="ARBA00022598"/>
    </source>
</evidence>
<dbReference type="InterPro" id="IPR020825">
    <property type="entry name" value="Phe-tRNA_synthase-like_B3/B4"/>
</dbReference>
<dbReference type="SMART" id="SM00874">
    <property type="entry name" value="B5"/>
    <property type="match status" value="1"/>
</dbReference>
<dbReference type="Gene3D" id="3.30.70.380">
    <property type="entry name" value="Ferrodoxin-fold anticodon-binding domain"/>
    <property type="match status" value="1"/>
</dbReference>
<dbReference type="Gene3D" id="2.40.50.140">
    <property type="entry name" value="Nucleic acid-binding proteins"/>
    <property type="match status" value="1"/>
</dbReference>
<dbReference type="PANTHER" id="PTHR10947">
    <property type="entry name" value="PHENYLALANYL-TRNA SYNTHETASE BETA CHAIN AND LEUCINE-RICH REPEAT-CONTAINING PROTEIN 47"/>
    <property type="match status" value="1"/>
</dbReference>
<dbReference type="FunFam" id="3.30.56.10:FF:000002">
    <property type="entry name" value="Phenylalanine--tRNA ligase beta subunit"/>
    <property type="match status" value="1"/>
</dbReference>
<dbReference type="FunFam" id="2.40.50.140:FF:000045">
    <property type="entry name" value="Phenylalanine--tRNA ligase beta subunit"/>
    <property type="match status" value="1"/>
</dbReference>
<dbReference type="GO" id="GO:0016740">
    <property type="term" value="F:transferase activity"/>
    <property type="evidence" value="ECO:0007669"/>
    <property type="project" value="UniProtKB-ARBA"/>
</dbReference>
<evidence type="ECO:0000256" key="5">
    <source>
        <dbReference type="ARBA" id="ARBA00022555"/>
    </source>
</evidence>
<dbReference type="SMART" id="SM00896">
    <property type="entry name" value="FDX-ACB"/>
    <property type="match status" value="1"/>
</dbReference>
<evidence type="ECO:0000256" key="8">
    <source>
        <dbReference type="ARBA" id="ARBA00022741"/>
    </source>
</evidence>
<keyword evidence="8 15" id="KW-0547">Nucleotide-binding</keyword>
<keyword evidence="11 16" id="KW-0694">RNA-binding</keyword>
<keyword evidence="6 15" id="KW-0436">Ligase</keyword>
<dbReference type="GO" id="GO:0000287">
    <property type="term" value="F:magnesium ion binding"/>
    <property type="evidence" value="ECO:0007669"/>
    <property type="project" value="UniProtKB-UniRule"/>
</dbReference>
<dbReference type="Proteomes" id="UP000190285">
    <property type="component" value="Unassembled WGS sequence"/>
</dbReference>
<dbReference type="InterPro" id="IPR012340">
    <property type="entry name" value="NA-bd_OB-fold"/>
</dbReference>
<dbReference type="GO" id="GO:0004826">
    <property type="term" value="F:phenylalanine-tRNA ligase activity"/>
    <property type="evidence" value="ECO:0007669"/>
    <property type="project" value="UniProtKB-UniRule"/>
</dbReference>
<comment type="cofactor">
    <cofactor evidence="15">
        <name>Mg(2+)</name>
        <dbReference type="ChEBI" id="CHEBI:18420"/>
    </cofactor>
    <text evidence="15">Binds 2 magnesium ions per tetramer.</text>
</comment>
<dbReference type="STRING" id="36842.SAMN02194393_00834"/>
<comment type="subcellular location">
    <subcellularLocation>
        <location evidence="1 15">Cytoplasm</location>
    </subcellularLocation>
</comment>
<proteinExistence type="inferred from homology"/>
<dbReference type="SUPFAM" id="SSF54991">
    <property type="entry name" value="Anticodon-binding domain of PheRS"/>
    <property type="match status" value="1"/>
</dbReference>
<dbReference type="InterPro" id="IPR005146">
    <property type="entry name" value="B3/B4_tRNA-bd"/>
</dbReference>
<evidence type="ECO:0000256" key="4">
    <source>
        <dbReference type="ARBA" id="ARBA00022490"/>
    </source>
</evidence>
<evidence type="ECO:0000256" key="16">
    <source>
        <dbReference type="PROSITE-ProRule" id="PRU00209"/>
    </source>
</evidence>
<dbReference type="RefSeq" id="WP_079489529.1">
    <property type="nucleotide sequence ID" value="NZ_FUZT01000001.1"/>
</dbReference>
<feature type="domain" description="TRNA-binding" evidence="17">
    <location>
        <begin position="40"/>
        <end position="154"/>
    </location>
</feature>
<evidence type="ECO:0000256" key="2">
    <source>
        <dbReference type="ARBA" id="ARBA00008653"/>
    </source>
</evidence>
<feature type="domain" description="FDX-ACB" evidence="18">
    <location>
        <begin position="704"/>
        <end position="797"/>
    </location>
</feature>
<dbReference type="NCBIfam" id="NF045760">
    <property type="entry name" value="YtpR"/>
    <property type="match status" value="1"/>
</dbReference>
<dbReference type="GO" id="GO:0140096">
    <property type="term" value="F:catalytic activity, acting on a protein"/>
    <property type="evidence" value="ECO:0007669"/>
    <property type="project" value="UniProtKB-ARBA"/>
</dbReference>
<dbReference type="InterPro" id="IPR005147">
    <property type="entry name" value="tRNA_synthase_B5-dom"/>
</dbReference>
<dbReference type="GO" id="GO:0006432">
    <property type="term" value="P:phenylalanyl-tRNA aminoacylation"/>
    <property type="evidence" value="ECO:0007669"/>
    <property type="project" value="UniProtKB-UniRule"/>
</dbReference>
<dbReference type="SUPFAM" id="SSF56037">
    <property type="entry name" value="PheT/TilS domain"/>
    <property type="match status" value="1"/>
</dbReference>
<dbReference type="GO" id="GO:0005524">
    <property type="term" value="F:ATP binding"/>
    <property type="evidence" value="ECO:0007669"/>
    <property type="project" value="UniProtKB-UniRule"/>
</dbReference>
<protein>
    <recommendedName>
        <fullName evidence="15">Phenylalanine--tRNA ligase beta subunit</fullName>
        <ecNumber evidence="15">6.1.1.20</ecNumber>
    </recommendedName>
    <alternativeName>
        <fullName evidence="15">Phenylalanyl-tRNA synthetase beta subunit</fullName>
        <shortName evidence="15">PheRS</shortName>
    </alternativeName>
</protein>
<dbReference type="Pfam" id="PF03484">
    <property type="entry name" value="B5"/>
    <property type="match status" value="1"/>
</dbReference>
<keyword evidence="5 16" id="KW-0820">tRNA-binding</keyword>
<keyword evidence="10 15" id="KW-0460">Magnesium</keyword>
<evidence type="ECO:0000313" key="20">
    <source>
        <dbReference type="EMBL" id="SKC43601.1"/>
    </source>
</evidence>
<evidence type="ECO:0000256" key="1">
    <source>
        <dbReference type="ARBA" id="ARBA00004496"/>
    </source>
</evidence>
<dbReference type="InterPro" id="IPR009061">
    <property type="entry name" value="DNA-bd_dom_put_sf"/>
</dbReference>
<dbReference type="OrthoDB" id="9805455at2"/>
<evidence type="ECO:0000256" key="10">
    <source>
        <dbReference type="ARBA" id="ARBA00022842"/>
    </source>
</evidence>
<dbReference type="GO" id="GO:0009328">
    <property type="term" value="C:phenylalanine-tRNA ligase complex"/>
    <property type="evidence" value="ECO:0007669"/>
    <property type="project" value="TreeGrafter"/>
</dbReference>
<evidence type="ECO:0000256" key="13">
    <source>
        <dbReference type="ARBA" id="ARBA00023146"/>
    </source>
</evidence>
<dbReference type="PROSITE" id="PS51483">
    <property type="entry name" value="B5"/>
    <property type="match status" value="1"/>
</dbReference>
<dbReference type="InterPro" id="IPR036690">
    <property type="entry name" value="Fdx_antiC-bd_sf"/>
</dbReference>
<sequence>MLVPVSWLKDYVEIDNISLEELEERLVLSGSNTETVTEVAEGVKKVVIGKIMEINKHPNADKLVITKVDVGDEVLQIVTGADNINEGDFVPVALVGAWLPGGMKIKRGKLRGETSNGMLCSAEELNFDDSVIPKSSKDGILILKGKYTLGENAKEALELNDNVIEFEITPNRPDCLSMIGMARETSATFDIPMNYPRINLKNEIEDVKDYVSIEVKDSNLCKRYIGRVVKDIKIEQSPTWLQMRLMKAGVRPINNIVDITNYVMLEYGQPLHAYDLDKIKEKKIIVRRAQEDEKIKTLDGVERKLDEEVLVIADAEKSVGIAGIMGDEASEVTDSTDTILLEAANFNKRNIRTSSRKLGHRTEASSRFEKGIDPNIVEVAIDRACQLIEELGAGKVIKGKIDIYDEKLENWSIDVRPNRINSLLGTKLSPEEIIKTLTRLELSVEKQEDRLEVSIPTFRQDLVKEIDIVEEVARIYGYNIIESTLPKGATWGGKTIEQEIEDYTKSTLNALGLNEITTFSFVSPKSLSLINIPEDSFLRRNINLINPLGEEYSVMRTSLMPNLLDVLARNFKRNVPAALAFELGRIFIPHDIPITSLPLEKKRLTLGMYGDDIDFFSLKGVVCDLLDRLGIKDLSFEPEKAHPSFHPGRCANIIHGNDVIGTLGEIHPDVLENYGFDNRVYIADIDFNILLQITRLDRTYKPLPKYPATTRDMAVIVKEEFYHKEIEEIILENGGSILESCTLFDVYRGKQISKGDKSMAYSLTFRAKDRTLTDAEVNKVFDKILNQLKIKLNAELR</sequence>
<dbReference type="EMBL" id="FUZT01000001">
    <property type="protein sequence ID" value="SKC43601.1"/>
    <property type="molecule type" value="Genomic_DNA"/>
</dbReference>
<evidence type="ECO:0000256" key="3">
    <source>
        <dbReference type="ARBA" id="ARBA00011209"/>
    </source>
</evidence>
<dbReference type="InterPro" id="IPR002547">
    <property type="entry name" value="tRNA-bd_dom"/>
</dbReference>
<reference evidence="20 21" key="1">
    <citation type="submission" date="2017-02" db="EMBL/GenBank/DDBJ databases">
        <authorList>
            <person name="Peterson S.W."/>
        </authorList>
    </citation>
    <scope>NUCLEOTIDE SEQUENCE [LARGE SCALE GENOMIC DNA]</scope>
    <source>
        <strain evidence="20 21">M1</strain>
    </source>
</reference>
<dbReference type="NCBIfam" id="TIGR00472">
    <property type="entry name" value="pheT_bact"/>
    <property type="match status" value="1"/>
</dbReference>
<keyword evidence="12 15" id="KW-0648">Protein biosynthesis</keyword>
<dbReference type="SUPFAM" id="SSF50249">
    <property type="entry name" value="Nucleic acid-binding proteins"/>
    <property type="match status" value="1"/>
</dbReference>
<comment type="catalytic activity">
    <reaction evidence="14 15">
        <text>tRNA(Phe) + L-phenylalanine + ATP = L-phenylalanyl-tRNA(Phe) + AMP + diphosphate + H(+)</text>
        <dbReference type="Rhea" id="RHEA:19413"/>
        <dbReference type="Rhea" id="RHEA-COMP:9668"/>
        <dbReference type="Rhea" id="RHEA-COMP:9699"/>
        <dbReference type="ChEBI" id="CHEBI:15378"/>
        <dbReference type="ChEBI" id="CHEBI:30616"/>
        <dbReference type="ChEBI" id="CHEBI:33019"/>
        <dbReference type="ChEBI" id="CHEBI:58095"/>
        <dbReference type="ChEBI" id="CHEBI:78442"/>
        <dbReference type="ChEBI" id="CHEBI:78531"/>
        <dbReference type="ChEBI" id="CHEBI:456215"/>
        <dbReference type="EC" id="6.1.1.20"/>
    </reaction>
</comment>
<feature type="binding site" evidence="15">
    <location>
        <position position="461"/>
    </location>
    <ligand>
        <name>Mg(2+)</name>
        <dbReference type="ChEBI" id="CHEBI:18420"/>
        <note>shared with alpha subunit</note>
    </ligand>
</feature>
<dbReference type="PROSITE" id="PS50886">
    <property type="entry name" value="TRBD"/>
    <property type="match status" value="1"/>
</dbReference>
<dbReference type="CDD" id="cd00769">
    <property type="entry name" value="PheRS_beta_core"/>
    <property type="match status" value="1"/>
</dbReference>
<evidence type="ECO:0000259" key="17">
    <source>
        <dbReference type="PROSITE" id="PS50886"/>
    </source>
</evidence>
<dbReference type="InterPro" id="IPR005121">
    <property type="entry name" value="Fdx_antiC-bd"/>
</dbReference>
<dbReference type="PANTHER" id="PTHR10947:SF0">
    <property type="entry name" value="PHENYLALANINE--TRNA LIGASE BETA SUBUNIT"/>
    <property type="match status" value="1"/>
</dbReference>
<evidence type="ECO:0000256" key="11">
    <source>
        <dbReference type="ARBA" id="ARBA00022884"/>
    </source>
</evidence>
<keyword evidence="21" id="KW-1185">Reference proteome</keyword>
<dbReference type="Gene3D" id="3.30.56.10">
    <property type="match status" value="2"/>
</dbReference>
<dbReference type="InterPro" id="IPR041616">
    <property type="entry name" value="PheRS_beta_core"/>
</dbReference>
<feature type="domain" description="B5" evidence="19">
    <location>
        <begin position="408"/>
        <end position="483"/>
    </location>
</feature>
<dbReference type="InterPro" id="IPR033714">
    <property type="entry name" value="tRNA_bind_bactPheRS"/>
</dbReference>
<evidence type="ECO:0000256" key="12">
    <source>
        <dbReference type="ARBA" id="ARBA00022917"/>
    </source>
</evidence>
<accession>A0A1T5IWV5</accession>
<dbReference type="FunFam" id="3.50.40.10:FF:000001">
    <property type="entry name" value="Phenylalanine--tRNA ligase beta subunit"/>
    <property type="match status" value="1"/>
</dbReference>
<evidence type="ECO:0000256" key="15">
    <source>
        <dbReference type="HAMAP-Rule" id="MF_00283"/>
    </source>
</evidence>
<comment type="similarity">
    <text evidence="2 15">Belongs to the phenylalanyl-tRNA synthetase beta subunit family. Type 1 subfamily.</text>
</comment>
<evidence type="ECO:0000259" key="19">
    <source>
        <dbReference type="PROSITE" id="PS51483"/>
    </source>
</evidence>
<dbReference type="Pfam" id="PF03483">
    <property type="entry name" value="B3_4"/>
    <property type="match status" value="1"/>
</dbReference>
<evidence type="ECO:0000256" key="9">
    <source>
        <dbReference type="ARBA" id="ARBA00022840"/>
    </source>
</evidence>
<feature type="binding site" evidence="15">
    <location>
        <position position="470"/>
    </location>
    <ligand>
        <name>Mg(2+)</name>
        <dbReference type="ChEBI" id="CHEBI:18420"/>
        <note>shared with alpha subunit</note>
    </ligand>
</feature>
<keyword evidence="9 15" id="KW-0067">ATP-binding</keyword>
<dbReference type="Gene3D" id="3.30.930.10">
    <property type="entry name" value="Bira Bifunctional Protein, Domain 2"/>
    <property type="match status" value="1"/>
</dbReference>
<dbReference type="Pfam" id="PF01588">
    <property type="entry name" value="tRNA_bind"/>
    <property type="match status" value="1"/>
</dbReference>
<dbReference type="GO" id="GO:0000049">
    <property type="term" value="F:tRNA binding"/>
    <property type="evidence" value="ECO:0007669"/>
    <property type="project" value="UniProtKB-UniRule"/>
</dbReference>
<dbReference type="InterPro" id="IPR045864">
    <property type="entry name" value="aa-tRNA-synth_II/BPL/LPL"/>
</dbReference>